<organism evidence="1 2">
    <name type="scientific">Fusarium torulosum</name>
    <dbReference type="NCBI Taxonomy" id="33205"/>
    <lineage>
        <taxon>Eukaryota</taxon>
        <taxon>Fungi</taxon>
        <taxon>Dikarya</taxon>
        <taxon>Ascomycota</taxon>
        <taxon>Pezizomycotina</taxon>
        <taxon>Sordariomycetes</taxon>
        <taxon>Hypocreomycetidae</taxon>
        <taxon>Hypocreales</taxon>
        <taxon>Nectriaceae</taxon>
        <taxon>Fusarium</taxon>
    </lineage>
</organism>
<evidence type="ECO:0000313" key="2">
    <source>
        <dbReference type="Proteomes" id="UP001187734"/>
    </source>
</evidence>
<dbReference type="EMBL" id="ONZP01000674">
    <property type="protein sequence ID" value="SPJ89582.1"/>
    <property type="molecule type" value="Genomic_DNA"/>
</dbReference>
<evidence type="ECO:0000313" key="1">
    <source>
        <dbReference type="EMBL" id="SPJ89582.1"/>
    </source>
</evidence>
<reference evidence="1" key="1">
    <citation type="submission" date="2018-03" db="EMBL/GenBank/DDBJ databases">
        <authorList>
            <person name="Guldener U."/>
        </authorList>
    </citation>
    <scope>NUCLEOTIDE SEQUENCE</scope>
</reference>
<keyword evidence="2" id="KW-1185">Reference proteome</keyword>
<accession>A0AAE8MN12</accession>
<sequence length="10" mass="1147">MDYYDLGLSA</sequence>
<gene>
    <name evidence="1" type="ORF">FTOL_12943</name>
</gene>
<proteinExistence type="predicted"/>
<protein>
    <submittedName>
        <fullName evidence="1">Uncharacterized protein</fullName>
    </submittedName>
</protein>
<comment type="caution">
    <text evidence="1">The sequence shown here is derived from an EMBL/GenBank/DDBJ whole genome shotgun (WGS) entry which is preliminary data.</text>
</comment>
<name>A0AAE8MN12_9HYPO</name>
<dbReference type="Proteomes" id="UP001187734">
    <property type="component" value="Unassembled WGS sequence"/>
</dbReference>